<proteinExistence type="predicted"/>
<dbReference type="InParanoid" id="A0A251VE36"/>
<protein>
    <submittedName>
        <fullName evidence="2">Putative zinc finger, BED-type</fullName>
    </submittedName>
</protein>
<dbReference type="InterPro" id="IPR036236">
    <property type="entry name" value="Znf_C2H2_sf"/>
</dbReference>
<sequence length="96" mass="11071">MNLEDDEVGSMDVDDKNDSGVRKPKAKRSRKERSVVWHYFTKRQNKALGGKVPSKCNKCGHVLMFDSKQGTGNFTRHISSCYGTTYKRCWSNAFRY</sequence>
<dbReference type="SMART" id="SM00614">
    <property type="entry name" value="ZnF_BED"/>
    <property type="match status" value="1"/>
</dbReference>
<dbReference type="PANTHER" id="PTHR34396">
    <property type="entry name" value="OS03G0264950 PROTEIN-RELATED"/>
    <property type="match status" value="1"/>
</dbReference>
<dbReference type="EMBL" id="CM007891">
    <property type="protein sequence ID" value="OTG33850.1"/>
    <property type="molecule type" value="Genomic_DNA"/>
</dbReference>
<dbReference type="GO" id="GO:0005634">
    <property type="term" value="C:nucleus"/>
    <property type="evidence" value="ECO:0000318"/>
    <property type="project" value="GO_Central"/>
</dbReference>
<dbReference type="GO" id="GO:0006357">
    <property type="term" value="P:regulation of transcription by RNA polymerase II"/>
    <property type="evidence" value="ECO:0000318"/>
    <property type="project" value="GO_Central"/>
</dbReference>
<evidence type="ECO:0000313" key="2">
    <source>
        <dbReference type="EMBL" id="OTG33850.1"/>
    </source>
</evidence>
<dbReference type="Proteomes" id="UP000215914">
    <property type="component" value="Chromosome 2"/>
</dbReference>
<name>A0A251VE36_HELAN</name>
<dbReference type="InterPro" id="IPR053031">
    <property type="entry name" value="Cuticle_assoc_protein"/>
</dbReference>
<dbReference type="SUPFAM" id="SSF57667">
    <property type="entry name" value="beta-beta-alpha zinc fingers"/>
    <property type="match status" value="1"/>
</dbReference>
<dbReference type="AlphaFoldDB" id="A0A251VE36"/>
<feature type="region of interest" description="Disordered" evidence="1">
    <location>
        <begin position="1"/>
        <end position="31"/>
    </location>
</feature>
<accession>A0A251VE36</accession>
<feature type="compositionally biased region" description="Basic residues" evidence="1">
    <location>
        <begin position="22"/>
        <end position="31"/>
    </location>
</feature>
<reference evidence="3" key="1">
    <citation type="journal article" date="2017" name="Nature">
        <title>The sunflower genome provides insights into oil metabolism, flowering and Asterid evolution.</title>
        <authorList>
            <person name="Badouin H."/>
            <person name="Gouzy J."/>
            <person name="Grassa C.J."/>
            <person name="Murat F."/>
            <person name="Staton S.E."/>
            <person name="Cottret L."/>
            <person name="Lelandais-Briere C."/>
            <person name="Owens G.L."/>
            <person name="Carrere S."/>
            <person name="Mayjonade B."/>
            <person name="Legrand L."/>
            <person name="Gill N."/>
            <person name="Kane N.C."/>
            <person name="Bowers J.E."/>
            <person name="Hubner S."/>
            <person name="Bellec A."/>
            <person name="Berard A."/>
            <person name="Berges H."/>
            <person name="Blanchet N."/>
            <person name="Boniface M.C."/>
            <person name="Brunel D."/>
            <person name="Catrice O."/>
            <person name="Chaidir N."/>
            <person name="Claudel C."/>
            <person name="Donnadieu C."/>
            <person name="Faraut T."/>
            <person name="Fievet G."/>
            <person name="Helmstetter N."/>
            <person name="King M."/>
            <person name="Knapp S.J."/>
            <person name="Lai Z."/>
            <person name="Le Paslier M.C."/>
            <person name="Lippi Y."/>
            <person name="Lorenzon L."/>
            <person name="Mandel J.R."/>
            <person name="Marage G."/>
            <person name="Marchand G."/>
            <person name="Marquand E."/>
            <person name="Bret-Mestries E."/>
            <person name="Morien E."/>
            <person name="Nambeesan S."/>
            <person name="Nguyen T."/>
            <person name="Pegot-Espagnet P."/>
            <person name="Pouilly N."/>
            <person name="Raftis F."/>
            <person name="Sallet E."/>
            <person name="Schiex T."/>
            <person name="Thomas J."/>
            <person name="Vandecasteele C."/>
            <person name="Vares D."/>
            <person name="Vear F."/>
            <person name="Vautrin S."/>
            <person name="Crespi M."/>
            <person name="Mangin B."/>
            <person name="Burke J.M."/>
            <person name="Salse J."/>
            <person name="Munos S."/>
            <person name="Vincourt P."/>
            <person name="Rieseberg L.H."/>
            <person name="Langlade N.B."/>
        </authorList>
    </citation>
    <scope>NUCLEOTIDE SEQUENCE [LARGE SCALE GENOMIC DNA]</scope>
    <source>
        <strain evidence="3">cv. SF193</strain>
    </source>
</reference>
<evidence type="ECO:0000256" key="1">
    <source>
        <dbReference type="SAM" id="MobiDB-lite"/>
    </source>
</evidence>
<keyword evidence="3" id="KW-1185">Reference proteome</keyword>
<gene>
    <name evidence="2" type="ORF">HannXRQ_Chr02g0039201</name>
</gene>
<dbReference type="PANTHER" id="PTHR34396:SF24">
    <property type="entry name" value="BED-TYPE DOMAIN-CONTAINING PROTEIN"/>
    <property type="match status" value="1"/>
</dbReference>
<evidence type="ECO:0000313" key="3">
    <source>
        <dbReference type="Proteomes" id="UP000215914"/>
    </source>
</evidence>
<organism evidence="2 3">
    <name type="scientific">Helianthus annuus</name>
    <name type="common">Common sunflower</name>
    <dbReference type="NCBI Taxonomy" id="4232"/>
    <lineage>
        <taxon>Eukaryota</taxon>
        <taxon>Viridiplantae</taxon>
        <taxon>Streptophyta</taxon>
        <taxon>Embryophyta</taxon>
        <taxon>Tracheophyta</taxon>
        <taxon>Spermatophyta</taxon>
        <taxon>Magnoliopsida</taxon>
        <taxon>eudicotyledons</taxon>
        <taxon>Gunneridae</taxon>
        <taxon>Pentapetalae</taxon>
        <taxon>asterids</taxon>
        <taxon>campanulids</taxon>
        <taxon>Asterales</taxon>
        <taxon>Asteraceae</taxon>
        <taxon>Asteroideae</taxon>
        <taxon>Heliantheae alliance</taxon>
        <taxon>Heliantheae</taxon>
        <taxon>Helianthus</taxon>
    </lineage>
</organism>